<organism evidence="2 3">
    <name type="scientific">Rhizobium phaseoli</name>
    <dbReference type="NCBI Taxonomy" id="396"/>
    <lineage>
        <taxon>Bacteria</taxon>
        <taxon>Pseudomonadati</taxon>
        <taxon>Pseudomonadota</taxon>
        <taxon>Alphaproteobacteria</taxon>
        <taxon>Hyphomicrobiales</taxon>
        <taxon>Rhizobiaceae</taxon>
        <taxon>Rhizobium/Agrobacterium group</taxon>
        <taxon>Rhizobium</taxon>
    </lineage>
</organism>
<evidence type="ECO:0000256" key="1">
    <source>
        <dbReference type="SAM" id="Coils"/>
    </source>
</evidence>
<dbReference type="Proteomes" id="UP000078551">
    <property type="component" value="Chromosome"/>
</dbReference>
<evidence type="ECO:0000313" key="2">
    <source>
        <dbReference type="EMBL" id="ANL86708.1"/>
    </source>
</evidence>
<reference evidence="2 3" key="1">
    <citation type="submission" date="2015-11" db="EMBL/GenBank/DDBJ databases">
        <title>The limits of bacterial species coexistence and the symbiotic plasmid transference in sympatric Rhizobium populations.</title>
        <authorList>
            <person name="Perez-Carrascal O.M."/>
            <person name="VanInsberghe D."/>
            <person name="Juarez S."/>
            <person name="Polz M.F."/>
            <person name="Vinuesa P."/>
            <person name="Gonzalez V."/>
        </authorList>
    </citation>
    <scope>NUCLEOTIDE SEQUENCE [LARGE SCALE GENOMIC DNA]</scope>
    <source>
        <strain evidence="2 3">N771</strain>
    </source>
</reference>
<gene>
    <name evidence="2" type="ORF">AMC81_CH03995</name>
</gene>
<name>A0ABM6CEM0_9HYPH</name>
<dbReference type="EMBL" id="CP013568">
    <property type="protein sequence ID" value="ANL86708.1"/>
    <property type="molecule type" value="Genomic_DNA"/>
</dbReference>
<keyword evidence="3" id="KW-1185">Reference proteome</keyword>
<proteinExistence type="predicted"/>
<accession>A0ABM6CEM0</accession>
<protein>
    <submittedName>
        <fullName evidence="2">Uncharacterized protein</fullName>
    </submittedName>
</protein>
<feature type="coiled-coil region" evidence="1">
    <location>
        <begin position="104"/>
        <end position="131"/>
    </location>
</feature>
<keyword evidence="1" id="KW-0175">Coiled coil</keyword>
<sequence length="257" mass="26750">MQIMPGILPGMSITTPDDRISTYNPVVATTQFAATFPIFDNADLGVLVDDVERFDFTVTATYTDGISNDAKAVFSIGVTGQVMVFGKRAPRRSSRFLNGAPLPIRDQNLALDTLEAEMQEASRDIKRSVKVPAGSTGYSIFDDIADGSLLCIDGDEIKGGPSYAGITDAVSDAQQAAAAAELSEQAAAICATNAAASASASAGFAVAAAASQGQAQNLVDAAQAAYVGFQPGTFYDFGRVADPLELFPGDWGRVSDI</sequence>
<evidence type="ECO:0000313" key="3">
    <source>
        <dbReference type="Proteomes" id="UP000078551"/>
    </source>
</evidence>